<dbReference type="RefSeq" id="WP_191022733.1">
    <property type="nucleotide sequence ID" value="NZ_JABBXD010000002.1"/>
</dbReference>
<comment type="caution">
    <text evidence="2">The sequence shown here is derived from an EMBL/GenBank/DDBJ whole genome shotgun (WGS) entry which is preliminary data.</text>
</comment>
<gene>
    <name evidence="2" type="ORF">HHX48_04715</name>
</gene>
<name>A0ABR8LHM8_9ALTE</name>
<organism evidence="2 3">
    <name type="scientific">Salinimonas profundi</name>
    <dbReference type="NCBI Taxonomy" id="2729140"/>
    <lineage>
        <taxon>Bacteria</taxon>
        <taxon>Pseudomonadati</taxon>
        <taxon>Pseudomonadota</taxon>
        <taxon>Gammaproteobacteria</taxon>
        <taxon>Alteromonadales</taxon>
        <taxon>Alteromonadaceae</taxon>
        <taxon>Alteromonas/Salinimonas group</taxon>
        <taxon>Salinimonas</taxon>
    </lineage>
</organism>
<feature type="compositionally biased region" description="Acidic residues" evidence="1">
    <location>
        <begin position="27"/>
        <end position="45"/>
    </location>
</feature>
<evidence type="ECO:0000313" key="2">
    <source>
        <dbReference type="EMBL" id="MBD3585038.1"/>
    </source>
</evidence>
<feature type="compositionally biased region" description="Basic and acidic residues" evidence="1">
    <location>
        <begin position="1"/>
        <end position="26"/>
    </location>
</feature>
<protein>
    <recommendedName>
        <fullName evidence="4">Nucleotide exchange factor GrpE</fullName>
    </recommendedName>
</protein>
<sequence>MTKSHDKTSKNSTDQDKKEDVSKISEDEAEAGVPDDESIAGEEDPGSAIEEWVKDKKDYEERHKNDDKA</sequence>
<accession>A0ABR8LHM8</accession>
<reference evidence="2 3" key="1">
    <citation type="submission" date="2020-04" db="EMBL/GenBank/DDBJ databases">
        <title>Salinimonas sp. HHU 13199.</title>
        <authorList>
            <person name="Cui X."/>
            <person name="Zhang D."/>
        </authorList>
    </citation>
    <scope>NUCLEOTIDE SEQUENCE [LARGE SCALE GENOMIC DNA]</scope>
    <source>
        <strain evidence="2 3">HHU 13199</strain>
    </source>
</reference>
<dbReference type="Proteomes" id="UP000624419">
    <property type="component" value="Unassembled WGS sequence"/>
</dbReference>
<feature type="region of interest" description="Disordered" evidence="1">
    <location>
        <begin position="1"/>
        <end position="69"/>
    </location>
</feature>
<keyword evidence="3" id="KW-1185">Reference proteome</keyword>
<feature type="compositionally biased region" description="Basic and acidic residues" evidence="1">
    <location>
        <begin position="51"/>
        <end position="69"/>
    </location>
</feature>
<evidence type="ECO:0000256" key="1">
    <source>
        <dbReference type="SAM" id="MobiDB-lite"/>
    </source>
</evidence>
<evidence type="ECO:0008006" key="4">
    <source>
        <dbReference type="Google" id="ProtNLM"/>
    </source>
</evidence>
<evidence type="ECO:0000313" key="3">
    <source>
        <dbReference type="Proteomes" id="UP000624419"/>
    </source>
</evidence>
<dbReference type="EMBL" id="JABBXD010000002">
    <property type="protein sequence ID" value="MBD3585038.1"/>
    <property type="molecule type" value="Genomic_DNA"/>
</dbReference>
<proteinExistence type="predicted"/>